<evidence type="ECO:0000313" key="3">
    <source>
        <dbReference type="Proteomes" id="UP000295313"/>
    </source>
</evidence>
<protein>
    <recommendedName>
        <fullName evidence="4">LITAF domain-containing protein</fullName>
    </recommendedName>
</protein>
<evidence type="ECO:0000313" key="2">
    <source>
        <dbReference type="EMBL" id="TDX86197.1"/>
    </source>
</evidence>
<name>A0A4R8I8C1_9FLAO</name>
<organism evidence="2 3">
    <name type="scientific">Epilithonimonas xixisoli</name>
    <dbReference type="NCBI Taxonomy" id="1476462"/>
    <lineage>
        <taxon>Bacteria</taxon>
        <taxon>Pseudomonadati</taxon>
        <taxon>Bacteroidota</taxon>
        <taxon>Flavobacteriia</taxon>
        <taxon>Flavobacteriales</taxon>
        <taxon>Weeksellaceae</taxon>
        <taxon>Chryseobacterium group</taxon>
        <taxon>Epilithonimonas</taxon>
    </lineage>
</organism>
<dbReference type="Proteomes" id="UP000295313">
    <property type="component" value="Unassembled WGS sequence"/>
</dbReference>
<sequence length="61" mass="6765">MKVPDVKCPKCGSTQIVLNNKKRFGYGRGCIGAIIFFPLILLGLTKSSKTERVCLNCKKTF</sequence>
<keyword evidence="1" id="KW-0812">Transmembrane</keyword>
<evidence type="ECO:0000256" key="1">
    <source>
        <dbReference type="SAM" id="Phobius"/>
    </source>
</evidence>
<feature type="transmembrane region" description="Helical" evidence="1">
    <location>
        <begin position="26"/>
        <end position="44"/>
    </location>
</feature>
<reference evidence="2 3" key="1">
    <citation type="submission" date="2019-03" db="EMBL/GenBank/DDBJ databases">
        <title>Genomic Encyclopedia of Type Strains, Phase III (KMG-III): the genomes of soil and plant-associated and newly described type strains.</title>
        <authorList>
            <person name="Whitman W."/>
        </authorList>
    </citation>
    <scope>NUCLEOTIDE SEQUENCE [LARGE SCALE GENOMIC DNA]</scope>
    <source>
        <strain evidence="2 3">CGMCC 1.12802</strain>
    </source>
</reference>
<proteinExistence type="predicted"/>
<comment type="caution">
    <text evidence="2">The sequence shown here is derived from an EMBL/GenBank/DDBJ whole genome shotgun (WGS) entry which is preliminary data.</text>
</comment>
<dbReference type="AlphaFoldDB" id="A0A4R8I8C1"/>
<keyword evidence="3" id="KW-1185">Reference proteome</keyword>
<dbReference type="OrthoDB" id="8480302at2"/>
<keyword evidence="1" id="KW-0472">Membrane</keyword>
<evidence type="ECO:0008006" key="4">
    <source>
        <dbReference type="Google" id="ProtNLM"/>
    </source>
</evidence>
<dbReference type="EMBL" id="SOEO01000001">
    <property type="protein sequence ID" value="TDX86197.1"/>
    <property type="molecule type" value="Genomic_DNA"/>
</dbReference>
<keyword evidence="1" id="KW-1133">Transmembrane helix</keyword>
<accession>A0A4R8I8C1</accession>
<gene>
    <name evidence="2" type="ORF">B0I22_0307</name>
</gene>